<dbReference type="AlphaFoldDB" id="A0A1E3L8F3"/>
<dbReference type="PROSITE" id="PS51257">
    <property type="entry name" value="PROKAR_LIPOPROTEIN"/>
    <property type="match status" value="1"/>
</dbReference>
<dbReference type="RefSeq" id="WP_069325945.1">
    <property type="nucleotide sequence ID" value="NZ_MDER01000025.1"/>
</dbReference>
<gene>
    <name evidence="2" type="ORF">PTI45_00469</name>
</gene>
<accession>A0A1E3L8F3</accession>
<sequence length="95" mass="10110">MTIRSSKYPYLTNNHTRNLMIGAVIMGLFASACTVGTGTNHATIQGESNSSYHNTYFVMGNRAVVSVVVVGVSIGISLGLPLTIKLYSGIVSRTK</sequence>
<evidence type="ECO:0000313" key="2">
    <source>
        <dbReference type="EMBL" id="ODP30016.1"/>
    </source>
</evidence>
<comment type="caution">
    <text evidence="2">The sequence shown here is derived from an EMBL/GenBank/DDBJ whole genome shotgun (WGS) entry which is preliminary data.</text>
</comment>
<reference evidence="2 3" key="1">
    <citation type="submission" date="2016-08" db="EMBL/GenBank/DDBJ databases">
        <title>Genome sequencing of Paenibacillus sp. TI45-13ar, isolated from Korean traditional nuruk.</title>
        <authorList>
            <person name="Kim S.-J."/>
        </authorList>
    </citation>
    <scope>NUCLEOTIDE SEQUENCE [LARGE SCALE GENOMIC DNA]</scope>
    <source>
        <strain evidence="2 3">TI45-13ar</strain>
    </source>
</reference>
<dbReference type="Proteomes" id="UP000094578">
    <property type="component" value="Unassembled WGS sequence"/>
</dbReference>
<keyword evidence="1" id="KW-0472">Membrane</keyword>
<organism evidence="2 3">
    <name type="scientific">Paenibacillus nuruki</name>
    <dbReference type="NCBI Taxonomy" id="1886670"/>
    <lineage>
        <taxon>Bacteria</taxon>
        <taxon>Bacillati</taxon>
        <taxon>Bacillota</taxon>
        <taxon>Bacilli</taxon>
        <taxon>Bacillales</taxon>
        <taxon>Paenibacillaceae</taxon>
        <taxon>Paenibacillus</taxon>
    </lineage>
</organism>
<keyword evidence="3" id="KW-1185">Reference proteome</keyword>
<evidence type="ECO:0000256" key="1">
    <source>
        <dbReference type="SAM" id="Phobius"/>
    </source>
</evidence>
<feature type="transmembrane region" description="Helical" evidence="1">
    <location>
        <begin position="21"/>
        <end position="43"/>
    </location>
</feature>
<evidence type="ECO:0000313" key="3">
    <source>
        <dbReference type="Proteomes" id="UP000094578"/>
    </source>
</evidence>
<dbReference type="EMBL" id="MDER01000025">
    <property type="protein sequence ID" value="ODP30016.1"/>
    <property type="molecule type" value="Genomic_DNA"/>
</dbReference>
<keyword evidence="1" id="KW-0812">Transmembrane</keyword>
<feature type="transmembrane region" description="Helical" evidence="1">
    <location>
        <begin position="63"/>
        <end position="87"/>
    </location>
</feature>
<keyword evidence="1" id="KW-1133">Transmembrane helix</keyword>
<name>A0A1E3L8F3_9BACL</name>
<proteinExistence type="predicted"/>
<protein>
    <submittedName>
        <fullName evidence="2">Uncharacterized protein</fullName>
    </submittedName>
</protein>